<evidence type="ECO:0000313" key="2">
    <source>
        <dbReference type="EMBL" id="RZU39787.1"/>
    </source>
</evidence>
<dbReference type="Proteomes" id="UP000292958">
    <property type="component" value="Unassembled WGS sequence"/>
</dbReference>
<reference evidence="2 3" key="1">
    <citation type="submission" date="2019-02" db="EMBL/GenBank/DDBJ databases">
        <title>Genomic Encyclopedia of Archaeal and Bacterial Type Strains, Phase II (KMG-II): from individual species to whole genera.</title>
        <authorList>
            <person name="Goeker M."/>
        </authorList>
    </citation>
    <scope>NUCLEOTIDE SEQUENCE [LARGE SCALE GENOMIC DNA]</scope>
    <source>
        <strain evidence="2 3">DSM 18101</strain>
    </source>
</reference>
<name>A0A4Q7YQ18_9BACT</name>
<comment type="caution">
    <text evidence="2">The sequence shown here is derived from an EMBL/GenBank/DDBJ whole genome shotgun (WGS) entry which is preliminary data.</text>
</comment>
<evidence type="ECO:0000256" key="1">
    <source>
        <dbReference type="SAM" id="MobiDB-lite"/>
    </source>
</evidence>
<gene>
    <name evidence="2" type="ORF">BDD14_1180</name>
</gene>
<evidence type="ECO:0000313" key="3">
    <source>
        <dbReference type="Proteomes" id="UP000292958"/>
    </source>
</evidence>
<dbReference type="EMBL" id="SHKW01000001">
    <property type="protein sequence ID" value="RZU39787.1"/>
    <property type="molecule type" value="Genomic_DNA"/>
</dbReference>
<keyword evidence="3" id="KW-1185">Reference proteome</keyword>
<accession>A0A4Q7YQ18</accession>
<organism evidence="2 3">
    <name type="scientific">Edaphobacter modestus</name>
    <dbReference type="NCBI Taxonomy" id="388466"/>
    <lineage>
        <taxon>Bacteria</taxon>
        <taxon>Pseudomonadati</taxon>
        <taxon>Acidobacteriota</taxon>
        <taxon>Terriglobia</taxon>
        <taxon>Terriglobales</taxon>
        <taxon>Acidobacteriaceae</taxon>
        <taxon>Edaphobacter</taxon>
    </lineage>
</organism>
<feature type="region of interest" description="Disordered" evidence="1">
    <location>
        <begin position="1"/>
        <end position="20"/>
    </location>
</feature>
<sequence length="34" mass="3839">MRDWWKGSNKPGASCALQKVPQAMTNSEKIGYKK</sequence>
<protein>
    <submittedName>
        <fullName evidence="2">Uncharacterized protein</fullName>
    </submittedName>
</protein>
<proteinExistence type="predicted"/>
<dbReference type="AlphaFoldDB" id="A0A4Q7YQ18"/>